<dbReference type="Pfam" id="PF01782">
    <property type="entry name" value="RimM"/>
    <property type="match status" value="1"/>
</dbReference>
<dbReference type="KEGG" id="atq:GH723_06860"/>
<dbReference type="Gene3D" id="2.40.30.60">
    <property type="entry name" value="RimM"/>
    <property type="match status" value="1"/>
</dbReference>
<dbReference type="GO" id="GO:0006364">
    <property type="term" value="P:rRNA processing"/>
    <property type="evidence" value="ECO:0007669"/>
    <property type="project" value="UniProtKB-UniRule"/>
</dbReference>
<dbReference type="InterPro" id="IPR036976">
    <property type="entry name" value="RimM_N_sf"/>
</dbReference>
<dbReference type="GO" id="GO:0043022">
    <property type="term" value="F:ribosome binding"/>
    <property type="evidence" value="ECO:0007669"/>
    <property type="project" value="InterPro"/>
</dbReference>
<evidence type="ECO:0000256" key="5">
    <source>
        <dbReference type="HAMAP-Rule" id="MF_00014"/>
    </source>
</evidence>
<evidence type="ECO:0000256" key="3">
    <source>
        <dbReference type="ARBA" id="ARBA00022552"/>
    </source>
</evidence>
<dbReference type="NCBIfam" id="TIGR02273">
    <property type="entry name" value="16S_RimM"/>
    <property type="match status" value="1"/>
</dbReference>
<dbReference type="GO" id="GO:0005737">
    <property type="term" value="C:cytoplasm"/>
    <property type="evidence" value="ECO:0007669"/>
    <property type="project" value="UniProtKB-SubCell"/>
</dbReference>
<dbReference type="InterPro" id="IPR002676">
    <property type="entry name" value="RimM_N"/>
</dbReference>
<dbReference type="RefSeq" id="WP_153758958.1">
    <property type="nucleotide sequence ID" value="NZ_CP045851.1"/>
</dbReference>
<organism evidence="7 8">
    <name type="scientific">Actinomarinicola tropica</name>
    <dbReference type="NCBI Taxonomy" id="2789776"/>
    <lineage>
        <taxon>Bacteria</taxon>
        <taxon>Bacillati</taxon>
        <taxon>Actinomycetota</taxon>
        <taxon>Acidimicrobiia</taxon>
        <taxon>Acidimicrobiales</taxon>
        <taxon>Iamiaceae</taxon>
        <taxon>Actinomarinicola</taxon>
    </lineage>
</organism>
<dbReference type="SUPFAM" id="SSF50447">
    <property type="entry name" value="Translation proteins"/>
    <property type="match status" value="1"/>
</dbReference>
<dbReference type="Gene3D" id="2.30.30.240">
    <property type="entry name" value="PRC-barrel domain"/>
    <property type="match status" value="1"/>
</dbReference>
<dbReference type="AlphaFoldDB" id="A0A5Q2RLW7"/>
<dbReference type="SUPFAM" id="SSF50346">
    <property type="entry name" value="PRC-barrel domain"/>
    <property type="match status" value="1"/>
</dbReference>
<feature type="domain" description="RimM N-terminal" evidence="6">
    <location>
        <begin position="7"/>
        <end position="82"/>
    </location>
</feature>
<keyword evidence="1 5" id="KW-0963">Cytoplasm</keyword>
<dbReference type="Proteomes" id="UP000334019">
    <property type="component" value="Chromosome"/>
</dbReference>
<evidence type="ECO:0000259" key="6">
    <source>
        <dbReference type="Pfam" id="PF01782"/>
    </source>
</evidence>
<dbReference type="GO" id="GO:0042274">
    <property type="term" value="P:ribosomal small subunit biogenesis"/>
    <property type="evidence" value="ECO:0007669"/>
    <property type="project" value="UniProtKB-UniRule"/>
</dbReference>
<evidence type="ECO:0000313" key="7">
    <source>
        <dbReference type="EMBL" id="QGG94850.1"/>
    </source>
</evidence>
<comment type="subcellular location">
    <subcellularLocation>
        <location evidence="5">Cytoplasm</location>
    </subcellularLocation>
</comment>
<keyword evidence="3 5" id="KW-0698">rRNA processing</keyword>
<dbReference type="InterPro" id="IPR009000">
    <property type="entry name" value="Transl_B-barrel_sf"/>
</dbReference>
<evidence type="ECO:0000256" key="1">
    <source>
        <dbReference type="ARBA" id="ARBA00022490"/>
    </source>
</evidence>
<evidence type="ECO:0000256" key="2">
    <source>
        <dbReference type="ARBA" id="ARBA00022517"/>
    </source>
</evidence>
<keyword evidence="8" id="KW-1185">Reference proteome</keyword>
<dbReference type="InterPro" id="IPR011961">
    <property type="entry name" value="RimM"/>
</dbReference>
<proteinExistence type="inferred from homology"/>
<comment type="domain">
    <text evidence="5">The PRC barrel domain binds ribosomal protein uS19.</text>
</comment>
<reference evidence="7 8" key="1">
    <citation type="submission" date="2019-11" db="EMBL/GenBank/DDBJ databases">
        <authorList>
            <person name="He Y."/>
        </authorList>
    </citation>
    <scope>NUCLEOTIDE SEQUENCE [LARGE SCALE GENOMIC DNA]</scope>
    <source>
        <strain evidence="7 8">SCSIO 58843</strain>
    </source>
</reference>
<accession>A0A5Q2RLW7</accession>
<evidence type="ECO:0000256" key="4">
    <source>
        <dbReference type="ARBA" id="ARBA00023186"/>
    </source>
</evidence>
<comment type="similarity">
    <text evidence="5">Belongs to the RimM family.</text>
</comment>
<name>A0A5Q2RLW7_9ACTN</name>
<evidence type="ECO:0000313" key="8">
    <source>
        <dbReference type="Proteomes" id="UP000334019"/>
    </source>
</evidence>
<protein>
    <recommendedName>
        <fullName evidence="5">Ribosome maturation factor RimM</fullName>
    </recommendedName>
</protein>
<keyword evidence="4 5" id="KW-0143">Chaperone</keyword>
<dbReference type="EMBL" id="CP045851">
    <property type="protein sequence ID" value="QGG94850.1"/>
    <property type="molecule type" value="Genomic_DNA"/>
</dbReference>
<dbReference type="PANTHER" id="PTHR33692">
    <property type="entry name" value="RIBOSOME MATURATION FACTOR RIMM"/>
    <property type="match status" value="1"/>
</dbReference>
<dbReference type="GO" id="GO:0005840">
    <property type="term" value="C:ribosome"/>
    <property type="evidence" value="ECO:0007669"/>
    <property type="project" value="InterPro"/>
</dbReference>
<gene>
    <name evidence="5 7" type="primary">rimM</name>
    <name evidence="7" type="ORF">GH723_06860</name>
</gene>
<dbReference type="PANTHER" id="PTHR33692:SF1">
    <property type="entry name" value="RIBOSOME MATURATION FACTOR RIMM"/>
    <property type="match status" value="1"/>
</dbReference>
<comment type="function">
    <text evidence="5">An accessory protein needed during the final step in the assembly of 30S ribosomal subunit, possibly for assembly of the head region. Essential for efficient processing of 16S rRNA. May be needed both before and after RbfA during the maturation of 16S rRNA. It has affinity for free ribosomal 30S subunits but not for 70S ribosomes.</text>
</comment>
<sequence>MTDRLEVGRITKAHGLRGEVIVVLTTDRPERVAAGAVLHDRDDHPMVVASSRPHQNGWIVQFEGVEGRDAADALRGRTLLADPIDDPDVLWVHQLIGSTVVEADGTERGVVESVQSNPASDLLVLDTGALVPLVFVTGRSPGRVTIDPPEGLFDLG</sequence>
<comment type="subunit">
    <text evidence="5">Binds ribosomal protein uS19.</text>
</comment>
<dbReference type="HAMAP" id="MF_00014">
    <property type="entry name" value="Ribosome_mat_RimM"/>
    <property type="match status" value="1"/>
</dbReference>
<dbReference type="InterPro" id="IPR011033">
    <property type="entry name" value="PRC_barrel-like_sf"/>
</dbReference>
<keyword evidence="2 5" id="KW-0690">Ribosome biogenesis</keyword>